<evidence type="ECO:0000313" key="3">
    <source>
        <dbReference type="Proteomes" id="UP000006729"/>
    </source>
</evidence>
<protein>
    <submittedName>
        <fullName evidence="2">Uncharacterized protein</fullName>
    </submittedName>
</protein>
<keyword evidence="1" id="KW-0812">Transmembrane</keyword>
<proteinExistence type="predicted"/>
<feature type="transmembrane region" description="Helical" evidence="1">
    <location>
        <begin position="63"/>
        <end position="81"/>
    </location>
</feature>
<feature type="transmembrane region" description="Helical" evidence="1">
    <location>
        <begin position="7"/>
        <end position="24"/>
    </location>
</feature>
<dbReference type="Gramene" id="Potri.008G120050.1.v4.1">
    <property type="protein sequence ID" value="Potri.008G120050.1.v4.1"/>
    <property type="gene ID" value="Potri.008G120050.v4.1"/>
</dbReference>
<feature type="transmembrane region" description="Helical" evidence="1">
    <location>
        <begin position="87"/>
        <end position="114"/>
    </location>
</feature>
<keyword evidence="3" id="KW-1185">Reference proteome</keyword>
<keyword evidence="1" id="KW-0472">Membrane</keyword>
<sequence>MLWSEHCVHRFVILFNLFFLYYPRGLVYHLVLILLVYICSNISFICSFLLAKLRERGRTLERGFSVLRSGFMSAEFDLALVGVQLKLWILSLIAKTFVVASCCCLLCYMLLCCLQQRLNLVYSAISMPLRPKRTCSFGAFFYLFLFLRGALT</sequence>
<organism evidence="2 3">
    <name type="scientific">Populus trichocarpa</name>
    <name type="common">Western balsam poplar</name>
    <name type="synonym">Populus balsamifera subsp. trichocarpa</name>
    <dbReference type="NCBI Taxonomy" id="3694"/>
    <lineage>
        <taxon>Eukaryota</taxon>
        <taxon>Viridiplantae</taxon>
        <taxon>Streptophyta</taxon>
        <taxon>Embryophyta</taxon>
        <taxon>Tracheophyta</taxon>
        <taxon>Spermatophyta</taxon>
        <taxon>Magnoliopsida</taxon>
        <taxon>eudicotyledons</taxon>
        <taxon>Gunneridae</taxon>
        <taxon>Pentapetalae</taxon>
        <taxon>rosids</taxon>
        <taxon>fabids</taxon>
        <taxon>Malpighiales</taxon>
        <taxon>Salicaceae</taxon>
        <taxon>Saliceae</taxon>
        <taxon>Populus</taxon>
    </lineage>
</organism>
<gene>
    <name evidence="2" type="ORF">POPTR_008G120050</name>
</gene>
<evidence type="ECO:0000313" key="2">
    <source>
        <dbReference type="EMBL" id="RQO94559.1"/>
    </source>
</evidence>
<reference evidence="2 3" key="1">
    <citation type="journal article" date="2006" name="Science">
        <title>The genome of black cottonwood, Populus trichocarpa (Torr. &amp; Gray).</title>
        <authorList>
            <person name="Tuskan G.A."/>
            <person name="Difazio S."/>
            <person name="Jansson S."/>
            <person name="Bohlmann J."/>
            <person name="Grigoriev I."/>
            <person name="Hellsten U."/>
            <person name="Putnam N."/>
            <person name="Ralph S."/>
            <person name="Rombauts S."/>
            <person name="Salamov A."/>
            <person name="Schein J."/>
            <person name="Sterck L."/>
            <person name="Aerts A."/>
            <person name="Bhalerao R.R."/>
            <person name="Bhalerao R.P."/>
            <person name="Blaudez D."/>
            <person name="Boerjan W."/>
            <person name="Brun A."/>
            <person name="Brunner A."/>
            <person name="Busov V."/>
            <person name="Campbell M."/>
            <person name="Carlson J."/>
            <person name="Chalot M."/>
            <person name="Chapman J."/>
            <person name="Chen G.L."/>
            <person name="Cooper D."/>
            <person name="Coutinho P.M."/>
            <person name="Couturier J."/>
            <person name="Covert S."/>
            <person name="Cronk Q."/>
            <person name="Cunningham R."/>
            <person name="Davis J."/>
            <person name="Degroeve S."/>
            <person name="Dejardin A."/>
            <person name="Depamphilis C."/>
            <person name="Detter J."/>
            <person name="Dirks B."/>
            <person name="Dubchak I."/>
            <person name="Duplessis S."/>
            <person name="Ehlting J."/>
            <person name="Ellis B."/>
            <person name="Gendler K."/>
            <person name="Goodstein D."/>
            <person name="Gribskov M."/>
            <person name="Grimwood J."/>
            <person name="Groover A."/>
            <person name="Gunter L."/>
            <person name="Hamberger B."/>
            <person name="Heinze B."/>
            <person name="Helariutta Y."/>
            <person name="Henrissat B."/>
            <person name="Holligan D."/>
            <person name="Holt R."/>
            <person name="Huang W."/>
            <person name="Islam-Faridi N."/>
            <person name="Jones S."/>
            <person name="Jones-Rhoades M."/>
            <person name="Jorgensen R."/>
            <person name="Joshi C."/>
            <person name="Kangasjarvi J."/>
            <person name="Karlsson J."/>
            <person name="Kelleher C."/>
            <person name="Kirkpatrick R."/>
            <person name="Kirst M."/>
            <person name="Kohler A."/>
            <person name="Kalluri U."/>
            <person name="Larimer F."/>
            <person name="Leebens-Mack J."/>
            <person name="Leple J.C."/>
            <person name="Locascio P."/>
            <person name="Lou Y."/>
            <person name="Lucas S."/>
            <person name="Martin F."/>
            <person name="Montanini B."/>
            <person name="Napoli C."/>
            <person name="Nelson D.R."/>
            <person name="Nelson C."/>
            <person name="Nieminen K."/>
            <person name="Nilsson O."/>
            <person name="Pereda V."/>
            <person name="Peter G."/>
            <person name="Philippe R."/>
            <person name="Pilate G."/>
            <person name="Poliakov A."/>
            <person name="Razumovskaya J."/>
            <person name="Richardson P."/>
            <person name="Rinaldi C."/>
            <person name="Ritland K."/>
            <person name="Rouze P."/>
            <person name="Ryaboy D."/>
            <person name="Schmutz J."/>
            <person name="Schrader J."/>
            <person name="Segerman B."/>
            <person name="Shin H."/>
            <person name="Siddiqui A."/>
            <person name="Sterky F."/>
            <person name="Terry A."/>
            <person name="Tsai C.J."/>
            <person name="Uberbacher E."/>
            <person name="Unneberg P."/>
            <person name="Vahala J."/>
            <person name="Wall K."/>
            <person name="Wessler S."/>
            <person name="Yang G."/>
            <person name="Yin T."/>
            <person name="Douglas C."/>
            <person name="Marra M."/>
            <person name="Sandberg G."/>
            <person name="Van de Peer Y."/>
            <person name="Rokhsar D."/>
        </authorList>
    </citation>
    <scope>NUCLEOTIDE SEQUENCE [LARGE SCALE GENOMIC DNA]</scope>
    <source>
        <strain evidence="3">cv. Nisqually</strain>
    </source>
</reference>
<dbReference type="AlphaFoldDB" id="A0A3N7FF83"/>
<feature type="transmembrane region" description="Helical" evidence="1">
    <location>
        <begin position="30"/>
        <end position="51"/>
    </location>
</feature>
<accession>A0A3N7FF83</accession>
<name>A0A3N7FF83_POPTR</name>
<evidence type="ECO:0000256" key="1">
    <source>
        <dbReference type="SAM" id="Phobius"/>
    </source>
</evidence>
<dbReference type="Proteomes" id="UP000006729">
    <property type="component" value="Chromosome 8"/>
</dbReference>
<keyword evidence="1" id="KW-1133">Transmembrane helix</keyword>
<dbReference type="EMBL" id="CM009297">
    <property type="protein sequence ID" value="RQO94559.1"/>
    <property type="molecule type" value="Genomic_DNA"/>
</dbReference>
<feature type="transmembrane region" description="Helical" evidence="1">
    <location>
        <begin position="134"/>
        <end position="151"/>
    </location>
</feature>
<dbReference type="InParanoid" id="A0A3N7FF83"/>